<evidence type="ECO:0000313" key="2">
    <source>
        <dbReference type="Proteomes" id="UP001055172"/>
    </source>
</evidence>
<reference evidence="1 2" key="1">
    <citation type="submission" date="2021-07" db="EMBL/GenBank/DDBJ databases">
        <title>Genome data of Colletotrichum spaethianum.</title>
        <authorList>
            <person name="Utami Y.D."/>
            <person name="Hiruma K."/>
        </authorList>
    </citation>
    <scope>NUCLEOTIDE SEQUENCE [LARGE SCALE GENOMIC DNA]</scope>
    <source>
        <strain evidence="1 2">MAFF 242679</strain>
    </source>
</reference>
<gene>
    <name evidence="1" type="ORF">ColLi_09787</name>
</gene>
<evidence type="ECO:0000313" key="1">
    <source>
        <dbReference type="EMBL" id="GJC86949.1"/>
    </source>
</evidence>
<sequence length="59" mass="6614">MCLSRGAACTRARACGGTDLDAFSELWQSITVGCLDGYRENEESNEDQEQRRLWSSPRS</sequence>
<proteinExistence type="predicted"/>
<dbReference type="Proteomes" id="UP001055172">
    <property type="component" value="Unassembled WGS sequence"/>
</dbReference>
<accession>A0AA37LW31</accession>
<keyword evidence="2" id="KW-1185">Reference proteome</keyword>
<comment type="caution">
    <text evidence="1">The sequence shown here is derived from an EMBL/GenBank/DDBJ whole genome shotgun (WGS) entry which is preliminary data.</text>
</comment>
<organism evidence="1 2">
    <name type="scientific">Colletotrichum liriopes</name>
    <dbReference type="NCBI Taxonomy" id="708192"/>
    <lineage>
        <taxon>Eukaryota</taxon>
        <taxon>Fungi</taxon>
        <taxon>Dikarya</taxon>
        <taxon>Ascomycota</taxon>
        <taxon>Pezizomycotina</taxon>
        <taxon>Sordariomycetes</taxon>
        <taxon>Hypocreomycetidae</taxon>
        <taxon>Glomerellales</taxon>
        <taxon>Glomerellaceae</taxon>
        <taxon>Colletotrichum</taxon>
        <taxon>Colletotrichum spaethianum species complex</taxon>
    </lineage>
</organism>
<name>A0AA37LW31_9PEZI</name>
<dbReference type="AlphaFoldDB" id="A0AA37LW31"/>
<dbReference type="EMBL" id="BPPX01000024">
    <property type="protein sequence ID" value="GJC86949.1"/>
    <property type="molecule type" value="Genomic_DNA"/>
</dbReference>
<protein>
    <submittedName>
        <fullName evidence="1">Uncharacterized protein</fullName>
    </submittedName>
</protein>